<feature type="chain" id="PRO_5019080103" description="Heparinase II/III-like C-terminal domain-containing protein" evidence="2">
    <location>
        <begin position="22"/>
        <end position="644"/>
    </location>
</feature>
<reference evidence="4 5" key="1">
    <citation type="submission" date="2018-08" db="EMBL/GenBank/DDBJ databases">
        <title>A genome reference for cultivated species of the human gut microbiota.</title>
        <authorList>
            <person name="Zou Y."/>
            <person name="Xue W."/>
            <person name="Luo G."/>
        </authorList>
    </citation>
    <scope>NUCLEOTIDE SEQUENCE [LARGE SCALE GENOMIC DNA]</scope>
    <source>
        <strain evidence="4 5">AM26-26AC</strain>
    </source>
</reference>
<dbReference type="GO" id="GO:0030313">
    <property type="term" value="C:cell envelope"/>
    <property type="evidence" value="ECO:0007669"/>
    <property type="project" value="UniProtKB-SubCell"/>
</dbReference>
<dbReference type="AlphaFoldDB" id="A0A414MH81"/>
<dbReference type="Gene3D" id="2.70.98.70">
    <property type="match status" value="1"/>
</dbReference>
<feature type="signal peptide" evidence="2">
    <location>
        <begin position="1"/>
        <end position="21"/>
    </location>
</feature>
<protein>
    <recommendedName>
        <fullName evidence="3">Heparinase II/III-like C-terminal domain-containing protein</fullName>
    </recommendedName>
</protein>
<dbReference type="EMBL" id="QSLA01000003">
    <property type="protein sequence ID" value="RHF11120.1"/>
    <property type="molecule type" value="Genomic_DNA"/>
</dbReference>
<dbReference type="Gene3D" id="1.50.10.100">
    <property type="entry name" value="Chondroitin AC/alginate lyase"/>
    <property type="match status" value="1"/>
</dbReference>
<evidence type="ECO:0000313" key="4">
    <source>
        <dbReference type="EMBL" id="RHF11120.1"/>
    </source>
</evidence>
<comment type="subcellular location">
    <subcellularLocation>
        <location evidence="1">Cell envelope</location>
    </subcellularLocation>
</comment>
<dbReference type="GO" id="GO:0016829">
    <property type="term" value="F:lyase activity"/>
    <property type="evidence" value="ECO:0007669"/>
    <property type="project" value="InterPro"/>
</dbReference>
<evidence type="ECO:0000256" key="2">
    <source>
        <dbReference type="SAM" id="SignalP"/>
    </source>
</evidence>
<dbReference type="PANTHER" id="PTHR38045">
    <property type="entry name" value="CHROMOSOME 1, WHOLE GENOME SHOTGUN SEQUENCE"/>
    <property type="match status" value="1"/>
</dbReference>
<dbReference type="SUPFAM" id="SSF48230">
    <property type="entry name" value="Chondroitin AC/alginate lyase"/>
    <property type="match status" value="1"/>
</dbReference>
<gene>
    <name evidence="4" type="ORF">DW701_04300</name>
</gene>
<dbReference type="Pfam" id="PF07940">
    <property type="entry name" value="Hepar_II_III_C"/>
    <property type="match status" value="1"/>
</dbReference>
<dbReference type="InterPro" id="IPR012480">
    <property type="entry name" value="Hepar_II_III_C"/>
</dbReference>
<name>A0A414MH81_9BACE</name>
<evidence type="ECO:0000259" key="3">
    <source>
        <dbReference type="Pfam" id="PF07940"/>
    </source>
</evidence>
<comment type="caution">
    <text evidence="4">The sequence shown here is derived from an EMBL/GenBank/DDBJ whole genome shotgun (WGS) entry which is preliminary data.</text>
</comment>
<accession>A0A414MH81</accession>
<feature type="domain" description="Heparinase II/III-like C-terminal" evidence="3">
    <location>
        <begin position="430"/>
        <end position="556"/>
    </location>
</feature>
<organism evidence="4 5">
    <name type="scientific">Bacteroides eggerthii</name>
    <dbReference type="NCBI Taxonomy" id="28111"/>
    <lineage>
        <taxon>Bacteria</taxon>
        <taxon>Pseudomonadati</taxon>
        <taxon>Bacteroidota</taxon>
        <taxon>Bacteroidia</taxon>
        <taxon>Bacteroidales</taxon>
        <taxon>Bacteroidaceae</taxon>
        <taxon>Bacteroides</taxon>
    </lineage>
</organism>
<keyword evidence="2" id="KW-0732">Signal</keyword>
<evidence type="ECO:0000256" key="1">
    <source>
        <dbReference type="ARBA" id="ARBA00004196"/>
    </source>
</evidence>
<dbReference type="RefSeq" id="WP_004293978.1">
    <property type="nucleotide sequence ID" value="NZ_DAWCJA010000156.1"/>
</dbReference>
<dbReference type="Proteomes" id="UP000283538">
    <property type="component" value="Unassembled WGS sequence"/>
</dbReference>
<evidence type="ECO:0000313" key="5">
    <source>
        <dbReference type="Proteomes" id="UP000283538"/>
    </source>
</evidence>
<dbReference type="PANTHER" id="PTHR38045:SF1">
    <property type="entry name" value="HEPARINASE II_III-LIKE PROTEIN"/>
    <property type="match status" value="1"/>
</dbReference>
<dbReference type="InterPro" id="IPR008929">
    <property type="entry name" value="Chondroitin_lyas"/>
</dbReference>
<sequence length="644" mass="73577">MPKLKVLLLTAFLLVAPFCYSAGTTERHLLEQCISYEDLGTAIRYGQSWVDYPGYADRKAWEERVAPEMKEIIIRNGEKALTHIWKPDLASDYLAFKRTGEIRTGRANHRALQALTLAELVEGKGRFMDAIIDGTWFLCETSWIHSAHLGFQKDRSGLPDRNEPTIELVVADIGAQIAWTYYFLKDEFDKVSPLINQRIVEEVTKNLITPYFARDDYWWMGFGGQQVNNWNPWINYNVLQALMLVETDTERIRRGVWKLMKSTDFFFSMYHEDGACDEGPTYWSGASGYALKFLDLLAKVTGNKVNIFDSPLLRNMAQYIYRVHIGGNYFVNFADSAPKVNPSPGILYQYGKLIGDPAMMEFASFMAQQNQSFKNGVNGYFASALDELFMYKDIIGQQQGEPLTGAYWFKDTQICVARDAEGTSDGFFFAAKGGHNKESHNHNDVGSCILYYDARPILIDAGVGTYTRQTFGPERYTIWTMQSEYHNLPLINGTAQKDGKEFAARNQQYKATAQTISYQVDIAGAYSQEANVKSWIRGYTLHRKKDFTITDKWELSACLKPNVLNLMTCCEVEIDNHKNIILTDEAGKFRLEYNKKILSPEIKTIKLTDPKLIHSWNKEKLTRICFTILSQQTTGESKLTIKRL</sequence>
<proteinExistence type="predicted"/>